<proteinExistence type="inferred from homology"/>
<dbReference type="OrthoDB" id="7665907at2"/>
<feature type="domain" description="Glycosyltransferase 2-like" evidence="5">
    <location>
        <begin position="9"/>
        <end position="139"/>
    </location>
</feature>
<keyword evidence="3 6" id="KW-0808">Transferase</keyword>
<gene>
    <name evidence="6" type="primary">glfT1</name>
    <name evidence="6" type="ORF">NCTC13337_01437</name>
</gene>
<feature type="transmembrane region" description="Helical" evidence="4">
    <location>
        <begin position="265"/>
        <end position="284"/>
    </location>
</feature>
<evidence type="ECO:0000259" key="5">
    <source>
        <dbReference type="Pfam" id="PF00535"/>
    </source>
</evidence>
<evidence type="ECO:0000256" key="3">
    <source>
        <dbReference type="ARBA" id="ARBA00022679"/>
    </source>
</evidence>
<dbReference type="EMBL" id="UHIC01000001">
    <property type="protein sequence ID" value="SUO95539.1"/>
    <property type="molecule type" value="Genomic_DNA"/>
</dbReference>
<evidence type="ECO:0000256" key="2">
    <source>
        <dbReference type="ARBA" id="ARBA00022676"/>
    </source>
</evidence>
<evidence type="ECO:0000256" key="4">
    <source>
        <dbReference type="SAM" id="Phobius"/>
    </source>
</evidence>
<accession>A0A380MSD2</accession>
<keyword evidence="4" id="KW-1133">Transmembrane helix</keyword>
<comment type="similarity">
    <text evidence="1">Belongs to the glycosyltransferase 2 family.</text>
</comment>
<dbReference type="GO" id="GO:0016757">
    <property type="term" value="F:glycosyltransferase activity"/>
    <property type="evidence" value="ECO:0007669"/>
    <property type="project" value="UniProtKB-KW"/>
</dbReference>
<dbReference type="InterPro" id="IPR001173">
    <property type="entry name" value="Glyco_trans_2-like"/>
</dbReference>
<dbReference type="SUPFAM" id="SSF53448">
    <property type="entry name" value="Nucleotide-diphospho-sugar transferases"/>
    <property type="match status" value="1"/>
</dbReference>
<dbReference type="RefSeq" id="WP_072575657.1">
    <property type="nucleotide sequence ID" value="NZ_LWHB01000018.1"/>
</dbReference>
<protein>
    <submittedName>
        <fullName evidence="6">UDP-galactofuranosyl transferase GlfT1</fullName>
        <ecNumber evidence="6">2.4.1.-</ecNumber>
    </submittedName>
</protein>
<sequence length="318" mass="37059">MNDDSIGAVIVTFNRLEKLKKTLEASLSQAFSYIVIIDNASTDGTQQWLKAQTDSRLRFLFLEKNIGGAGGFHEGVKLAQSLEVDWLVLYDDDSFPAANSIQTFLGLDKKNIDALAAAVYYLNGQICEMNRPSWNPFWHKHFFWKTVKGLLIKNTRAGFHLSSEAYQGEEYIDIDASSFVGFFVRREVIKTIGLPQKELFIYADDMLYTLRLSKFGRRLVFFPMVKFIHDCSTFRERSKAYHPMWKAYFTYRNGLFLYKFAAGKWFYGVAILKILTWLLAIRHYKNKWKFLQLWWLAVYDGMKGNSARSSDFIMRRFS</sequence>
<keyword evidence="4" id="KW-0472">Membrane</keyword>
<dbReference type="AlphaFoldDB" id="A0A380MSD2"/>
<organism evidence="6 7">
    <name type="scientific">Suttonella ornithocola</name>
    <dbReference type="NCBI Taxonomy" id="279832"/>
    <lineage>
        <taxon>Bacteria</taxon>
        <taxon>Pseudomonadati</taxon>
        <taxon>Pseudomonadota</taxon>
        <taxon>Gammaproteobacteria</taxon>
        <taxon>Cardiobacteriales</taxon>
        <taxon>Cardiobacteriaceae</taxon>
        <taxon>Suttonella</taxon>
    </lineage>
</organism>
<dbReference type="InterPro" id="IPR029044">
    <property type="entry name" value="Nucleotide-diphossugar_trans"/>
</dbReference>
<dbReference type="Gene3D" id="3.90.550.10">
    <property type="entry name" value="Spore Coat Polysaccharide Biosynthesis Protein SpsA, Chain A"/>
    <property type="match status" value="1"/>
</dbReference>
<keyword evidence="2 6" id="KW-0328">Glycosyltransferase</keyword>
<name>A0A380MSD2_9GAMM</name>
<dbReference type="Pfam" id="PF00535">
    <property type="entry name" value="Glycos_transf_2"/>
    <property type="match status" value="1"/>
</dbReference>
<dbReference type="Proteomes" id="UP000254601">
    <property type="component" value="Unassembled WGS sequence"/>
</dbReference>
<evidence type="ECO:0000313" key="7">
    <source>
        <dbReference type="Proteomes" id="UP000254601"/>
    </source>
</evidence>
<evidence type="ECO:0000256" key="1">
    <source>
        <dbReference type="ARBA" id="ARBA00006739"/>
    </source>
</evidence>
<keyword evidence="7" id="KW-1185">Reference proteome</keyword>
<dbReference type="PANTHER" id="PTHR43179">
    <property type="entry name" value="RHAMNOSYLTRANSFERASE WBBL"/>
    <property type="match status" value="1"/>
</dbReference>
<dbReference type="EC" id="2.4.1.-" evidence="6"/>
<keyword evidence="4" id="KW-0812">Transmembrane</keyword>
<evidence type="ECO:0000313" key="6">
    <source>
        <dbReference type="EMBL" id="SUO95539.1"/>
    </source>
</evidence>
<dbReference type="PANTHER" id="PTHR43179:SF12">
    <property type="entry name" value="GALACTOFURANOSYLTRANSFERASE GLFT2"/>
    <property type="match status" value="1"/>
</dbReference>
<reference evidence="6 7" key="1">
    <citation type="submission" date="2018-06" db="EMBL/GenBank/DDBJ databases">
        <authorList>
            <consortium name="Pathogen Informatics"/>
            <person name="Doyle S."/>
        </authorList>
    </citation>
    <scope>NUCLEOTIDE SEQUENCE [LARGE SCALE GENOMIC DNA]</scope>
    <source>
        <strain evidence="6 7">NCTC13337</strain>
    </source>
</reference>